<dbReference type="InterPro" id="IPR001789">
    <property type="entry name" value="Sig_transdc_resp-reg_receiver"/>
</dbReference>
<keyword evidence="4" id="KW-1185">Reference proteome</keyword>
<protein>
    <submittedName>
        <fullName evidence="3">Two-component system response regulator</fullName>
    </submittedName>
</protein>
<organism evidence="3 4">
    <name type="scientific">Paenibacillus elgii</name>
    <dbReference type="NCBI Taxonomy" id="189691"/>
    <lineage>
        <taxon>Bacteria</taxon>
        <taxon>Bacillati</taxon>
        <taxon>Bacillota</taxon>
        <taxon>Bacilli</taxon>
        <taxon>Bacillales</taxon>
        <taxon>Paenibacillaceae</taxon>
        <taxon>Paenibacillus</taxon>
    </lineage>
</organism>
<dbReference type="eggNOG" id="COG2201">
    <property type="taxonomic scope" value="Bacteria"/>
</dbReference>
<dbReference type="PANTHER" id="PTHR43228:SF1">
    <property type="entry name" value="TWO-COMPONENT RESPONSE REGULATOR ARR22"/>
    <property type="match status" value="1"/>
</dbReference>
<dbReference type="Pfam" id="PF00072">
    <property type="entry name" value="Response_reg"/>
    <property type="match status" value="1"/>
</dbReference>
<dbReference type="RefSeq" id="WP_063179582.1">
    <property type="nucleotide sequence ID" value="NZ_CP121215.1"/>
</dbReference>
<dbReference type="PROSITE" id="PS50110">
    <property type="entry name" value="RESPONSE_REGULATORY"/>
    <property type="match status" value="1"/>
</dbReference>
<evidence type="ECO:0000313" key="4">
    <source>
        <dbReference type="Proteomes" id="UP000076563"/>
    </source>
</evidence>
<feature type="domain" description="Response regulatory" evidence="2">
    <location>
        <begin position="14"/>
        <end position="129"/>
    </location>
</feature>
<evidence type="ECO:0000256" key="1">
    <source>
        <dbReference type="PROSITE-ProRule" id="PRU00169"/>
    </source>
</evidence>
<reference evidence="4" key="1">
    <citation type="submission" date="2016-01" db="EMBL/GenBank/DDBJ databases">
        <title>Draft genome of Chromobacterium sp. F49.</title>
        <authorList>
            <person name="Hong K.W."/>
        </authorList>
    </citation>
    <scope>NUCLEOTIDE SEQUENCE [LARGE SCALE GENOMIC DNA]</scope>
    <source>
        <strain evidence="4">M63</strain>
    </source>
</reference>
<sequence length="131" mass="14561">MYKNNGWGQFGVKKILIVDDSLFMRMILRNVIQELGYETVAEASNGLEALTLYSELKPDLVTLDITMPEMDGITALEEIKNMDPDAKVIMVSAMGQQALLIRAVSMGASDFIVKPFSKDRVREALKKAFAS</sequence>
<evidence type="ECO:0000313" key="3">
    <source>
        <dbReference type="EMBL" id="KZE80917.1"/>
    </source>
</evidence>
<dbReference type="SUPFAM" id="SSF52172">
    <property type="entry name" value="CheY-like"/>
    <property type="match status" value="1"/>
</dbReference>
<dbReference type="AlphaFoldDB" id="A0A163Z3J5"/>
<comment type="caution">
    <text evidence="3">The sequence shown here is derived from an EMBL/GenBank/DDBJ whole genome shotgun (WGS) entry which is preliminary data.</text>
</comment>
<gene>
    <name evidence="3" type="ORF">AV654_10815</name>
</gene>
<dbReference type="Proteomes" id="UP000076563">
    <property type="component" value="Unassembled WGS sequence"/>
</dbReference>
<evidence type="ECO:0000259" key="2">
    <source>
        <dbReference type="PROSITE" id="PS50110"/>
    </source>
</evidence>
<feature type="modified residue" description="4-aspartylphosphate" evidence="1">
    <location>
        <position position="64"/>
    </location>
</feature>
<dbReference type="STRING" id="1007103.GCA_000213315_05650"/>
<dbReference type="Gene3D" id="3.40.50.2300">
    <property type="match status" value="1"/>
</dbReference>
<dbReference type="GO" id="GO:0000160">
    <property type="term" value="P:phosphorelay signal transduction system"/>
    <property type="evidence" value="ECO:0007669"/>
    <property type="project" value="InterPro"/>
</dbReference>
<dbReference type="EMBL" id="LQRA01000046">
    <property type="protein sequence ID" value="KZE80917.1"/>
    <property type="molecule type" value="Genomic_DNA"/>
</dbReference>
<dbReference type="PANTHER" id="PTHR43228">
    <property type="entry name" value="TWO-COMPONENT RESPONSE REGULATOR"/>
    <property type="match status" value="1"/>
</dbReference>
<dbReference type="SMART" id="SM00448">
    <property type="entry name" value="REC"/>
    <property type="match status" value="1"/>
</dbReference>
<proteinExistence type="predicted"/>
<dbReference type="InterPro" id="IPR011006">
    <property type="entry name" value="CheY-like_superfamily"/>
</dbReference>
<accession>A0A163Z3J5</accession>
<keyword evidence="1" id="KW-0597">Phosphoprotein</keyword>
<dbReference type="CDD" id="cd17542">
    <property type="entry name" value="REC_CheY"/>
    <property type="match status" value="1"/>
</dbReference>
<dbReference type="InterPro" id="IPR052048">
    <property type="entry name" value="ST_Response_Regulator"/>
</dbReference>
<name>A0A163Z3J5_9BACL</name>